<accession>A0A429YYW4</accession>
<evidence type="ECO:0000256" key="2">
    <source>
        <dbReference type="ARBA" id="ARBA00010270"/>
    </source>
</evidence>
<dbReference type="GO" id="GO:0030246">
    <property type="term" value="F:carbohydrate binding"/>
    <property type="evidence" value="ECO:0007669"/>
    <property type="project" value="UniProtKB-KW"/>
</dbReference>
<comment type="caution">
    <text evidence="8">The sequence shown here is derived from an EMBL/GenBank/DDBJ whole genome shotgun (WGS) entry which is preliminary data.</text>
</comment>
<feature type="signal peptide" evidence="7">
    <location>
        <begin position="1"/>
        <end position="21"/>
    </location>
</feature>
<evidence type="ECO:0000256" key="7">
    <source>
        <dbReference type="SAM" id="SignalP"/>
    </source>
</evidence>
<evidence type="ECO:0000256" key="1">
    <source>
        <dbReference type="ARBA" id="ARBA00004167"/>
    </source>
</evidence>
<evidence type="ECO:0000256" key="3">
    <source>
        <dbReference type="ARBA" id="ARBA00020552"/>
    </source>
</evidence>
<protein>
    <recommendedName>
        <fullName evidence="3">Lectin-like protein BA14k</fullName>
    </recommendedName>
</protein>
<comment type="subcellular location">
    <subcellularLocation>
        <location evidence="1">Membrane</location>
        <topology evidence="1">Single-pass membrane protein</topology>
    </subcellularLocation>
</comment>
<dbReference type="RefSeq" id="WP_126699522.1">
    <property type="nucleotide sequence ID" value="NZ_RWKW01000033.1"/>
</dbReference>
<comment type="similarity">
    <text evidence="2">Belongs to the BA14k family.</text>
</comment>
<organism evidence="8 9">
    <name type="scientific">Aquibium carbonis</name>
    <dbReference type="NCBI Taxonomy" id="2495581"/>
    <lineage>
        <taxon>Bacteria</taxon>
        <taxon>Pseudomonadati</taxon>
        <taxon>Pseudomonadota</taxon>
        <taxon>Alphaproteobacteria</taxon>
        <taxon>Hyphomicrobiales</taxon>
        <taxon>Phyllobacteriaceae</taxon>
        <taxon>Aquibium</taxon>
    </lineage>
</organism>
<dbReference type="Pfam" id="PF07886">
    <property type="entry name" value="BA14K"/>
    <property type="match status" value="1"/>
</dbReference>
<dbReference type="AlphaFoldDB" id="A0A429YYW4"/>
<sequence length="139" mass="15558">MKRILSACLAFALSLSVTAVAVVPATSAPLRLSTPATAEVPNDVVQAGYRHRRYHRHHHHRPHARYHHRRNHAGPIVGGLVAGAVIGGIIATQPAYRYRSVPSAHIAWCHSRYRSYDSRSNTFQPYNGPRRICRSPYAY</sequence>
<proteinExistence type="inferred from homology"/>
<dbReference type="InterPro" id="IPR012413">
    <property type="entry name" value="BA14K"/>
</dbReference>
<name>A0A429YYW4_9HYPH</name>
<evidence type="ECO:0000313" key="8">
    <source>
        <dbReference type="EMBL" id="RST86640.1"/>
    </source>
</evidence>
<gene>
    <name evidence="8" type="ORF">EJC49_09200</name>
</gene>
<feature type="chain" id="PRO_5019103774" description="Lectin-like protein BA14k" evidence="7">
    <location>
        <begin position="22"/>
        <end position="139"/>
    </location>
</feature>
<keyword evidence="5" id="KW-0430">Lectin</keyword>
<dbReference type="EMBL" id="RWKW01000033">
    <property type="protein sequence ID" value="RST86640.1"/>
    <property type="molecule type" value="Genomic_DNA"/>
</dbReference>
<evidence type="ECO:0000256" key="6">
    <source>
        <dbReference type="ARBA" id="ARBA00025321"/>
    </source>
</evidence>
<keyword evidence="4" id="KW-1003">Cell membrane</keyword>
<comment type="function">
    <text evidence="6">Has immunoglobulin-binding and hemagglutination properties, and can bind to mannose. Essential for virulence. May be involved in LPS biosynthesis or polysaccharide transport.</text>
</comment>
<evidence type="ECO:0000256" key="4">
    <source>
        <dbReference type="ARBA" id="ARBA00022475"/>
    </source>
</evidence>
<dbReference type="Proteomes" id="UP000278398">
    <property type="component" value="Unassembled WGS sequence"/>
</dbReference>
<keyword evidence="9" id="KW-1185">Reference proteome</keyword>
<keyword evidence="4" id="KW-0472">Membrane</keyword>
<evidence type="ECO:0000313" key="9">
    <source>
        <dbReference type="Proteomes" id="UP000278398"/>
    </source>
</evidence>
<dbReference type="GO" id="GO:0016020">
    <property type="term" value="C:membrane"/>
    <property type="evidence" value="ECO:0007669"/>
    <property type="project" value="UniProtKB-SubCell"/>
</dbReference>
<evidence type="ECO:0000256" key="5">
    <source>
        <dbReference type="ARBA" id="ARBA00022734"/>
    </source>
</evidence>
<dbReference type="OrthoDB" id="8117189at2"/>
<reference evidence="8 9" key="1">
    <citation type="submission" date="2018-12" db="EMBL/GenBank/DDBJ databases">
        <title>Mesorhizobium carbonis sp. nov., isolated from coal mine water.</title>
        <authorList>
            <person name="Xin W."/>
            <person name="Xu Z."/>
            <person name="Xiang F."/>
            <person name="Zhang J."/>
            <person name="Xi L."/>
            <person name="Liu J."/>
        </authorList>
    </citation>
    <scope>NUCLEOTIDE SEQUENCE [LARGE SCALE GENOMIC DNA]</scope>
    <source>
        <strain evidence="8 9">B2.3</strain>
    </source>
</reference>
<keyword evidence="7" id="KW-0732">Signal</keyword>